<evidence type="ECO:0008006" key="4">
    <source>
        <dbReference type="Google" id="ProtNLM"/>
    </source>
</evidence>
<gene>
    <name evidence="2" type="ORF">BG006_002391</name>
</gene>
<evidence type="ECO:0000313" key="3">
    <source>
        <dbReference type="Proteomes" id="UP000696485"/>
    </source>
</evidence>
<comment type="caution">
    <text evidence="2">The sequence shown here is derived from an EMBL/GenBank/DDBJ whole genome shotgun (WGS) entry which is preliminary data.</text>
</comment>
<dbReference type="EMBL" id="JAAAUY010001555">
    <property type="protein sequence ID" value="KAF9322444.1"/>
    <property type="molecule type" value="Genomic_DNA"/>
</dbReference>
<keyword evidence="3" id="KW-1185">Reference proteome</keyword>
<feature type="compositionally biased region" description="Polar residues" evidence="1">
    <location>
        <begin position="40"/>
        <end position="49"/>
    </location>
</feature>
<proteinExistence type="predicted"/>
<protein>
    <recommendedName>
        <fullName evidence="4">G domain-containing protein</fullName>
    </recommendedName>
</protein>
<dbReference type="SUPFAM" id="SSF52540">
    <property type="entry name" value="P-loop containing nucleoside triphosphate hydrolases"/>
    <property type="match status" value="1"/>
</dbReference>
<organism evidence="2 3">
    <name type="scientific">Podila minutissima</name>
    <dbReference type="NCBI Taxonomy" id="64525"/>
    <lineage>
        <taxon>Eukaryota</taxon>
        <taxon>Fungi</taxon>
        <taxon>Fungi incertae sedis</taxon>
        <taxon>Mucoromycota</taxon>
        <taxon>Mortierellomycotina</taxon>
        <taxon>Mortierellomycetes</taxon>
        <taxon>Mortierellales</taxon>
        <taxon>Mortierellaceae</taxon>
        <taxon>Podila</taxon>
    </lineage>
</organism>
<evidence type="ECO:0000256" key="1">
    <source>
        <dbReference type="SAM" id="MobiDB-lite"/>
    </source>
</evidence>
<feature type="non-terminal residue" evidence="2">
    <location>
        <position position="578"/>
    </location>
</feature>
<dbReference type="Gene3D" id="3.40.50.300">
    <property type="entry name" value="P-loop containing nucleotide triphosphate hydrolases"/>
    <property type="match status" value="1"/>
</dbReference>
<sequence length="578" mass="66363">MYEASPNIKSVDERKHKDEPQSDNPVANPMGPHHGHSSNKSHPGQSTSDYIEPPSKYNVLVLGETQSGKSTLIQYMKKYADPTEAIDNSALGNSIHSHTMDVISTTITTDLPEYHVTKECGDKFNYREHMAKKDDVCDYEESLECNNLRLEKGHPCLVKKVQFNFIDTPGLNTSVGDDETHIQKIFDALIEAKTIHLLLITISCRPVTQEFKDAIQTYADMFPGFKGIIAFVHTSFCYKNLHPGRKQASQAVFLRMQSLHEIMGRESFPHFKIDCHVQKQATHDCITWNTIQKILQLARFNYPVDMLHTTIKKTPRMRVIDSILQDKVVAMYECMLKTLRFKDEEQARLLEGIYDRETEVHELKAKIKALDEYLSHHDVELLELLHEDRRETEYAEGGERVTESIRYSKSKESKCTIARASFHCQGVKVLSEVKGTDEKGSWTSWKANVERTSSDHSVLHVRIYSIKAHLHQAEIQGKRQERTALLMQLQEAVRHREDHARNNKSNEQSIVELVDNLNEVIQVLRQVRRQSLSPDTFRALLDARAYDGDIDACAKKVQKVYIAQEAKFRPETSPQRHD</sequence>
<feature type="compositionally biased region" description="Basic and acidic residues" evidence="1">
    <location>
        <begin position="10"/>
        <end position="20"/>
    </location>
</feature>
<evidence type="ECO:0000313" key="2">
    <source>
        <dbReference type="EMBL" id="KAF9322444.1"/>
    </source>
</evidence>
<dbReference type="Proteomes" id="UP000696485">
    <property type="component" value="Unassembled WGS sequence"/>
</dbReference>
<feature type="region of interest" description="Disordered" evidence="1">
    <location>
        <begin position="1"/>
        <end position="53"/>
    </location>
</feature>
<dbReference type="AlphaFoldDB" id="A0A9P5VGT2"/>
<dbReference type="CDD" id="cd00882">
    <property type="entry name" value="Ras_like_GTPase"/>
    <property type="match status" value="1"/>
</dbReference>
<reference evidence="2" key="1">
    <citation type="journal article" date="2020" name="Fungal Divers.">
        <title>Resolving the Mortierellaceae phylogeny through synthesis of multi-gene phylogenetics and phylogenomics.</title>
        <authorList>
            <person name="Vandepol N."/>
            <person name="Liber J."/>
            <person name="Desiro A."/>
            <person name="Na H."/>
            <person name="Kennedy M."/>
            <person name="Barry K."/>
            <person name="Grigoriev I.V."/>
            <person name="Miller A.N."/>
            <person name="O'Donnell K."/>
            <person name="Stajich J.E."/>
            <person name="Bonito G."/>
        </authorList>
    </citation>
    <scope>NUCLEOTIDE SEQUENCE</scope>
    <source>
        <strain evidence="2">NVP1</strain>
    </source>
</reference>
<name>A0A9P5VGT2_9FUNG</name>
<accession>A0A9P5VGT2</accession>
<dbReference type="InterPro" id="IPR027417">
    <property type="entry name" value="P-loop_NTPase"/>
</dbReference>